<dbReference type="WBParaSite" id="TTAC_0000993101-mRNA-1">
    <property type="protein sequence ID" value="TTAC_0000993101-mRNA-1"/>
    <property type="gene ID" value="TTAC_0000993101"/>
</dbReference>
<sequence length="92" mass="9745">MRTRSRADDDDDDDGLGVVAAAADVGGGDAANVRITQPSGCTHWLSAKRFATFSASISHLGVCAFIAAGTVVGLQNAIMFWYVNKVRRVIMT</sequence>
<gene>
    <name evidence="2" type="ORF">TTAC_LOCUS9916</name>
</gene>
<keyword evidence="1" id="KW-1133">Transmembrane helix</keyword>
<dbReference type="EMBL" id="UYWX01021155">
    <property type="protein sequence ID" value="VDM34890.1"/>
    <property type="molecule type" value="Genomic_DNA"/>
</dbReference>
<reference evidence="4" key="1">
    <citation type="submission" date="2017-02" db="UniProtKB">
        <authorList>
            <consortium name="WormBaseParasite"/>
        </authorList>
    </citation>
    <scope>IDENTIFICATION</scope>
</reference>
<reference evidence="2 3" key="2">
    <citation type="submission" date="2018-11" db="EMBL/GenBank/DDBJ databases">
        <authorList>
            <consortium name="Pathogen Informatics"/>
        </authorList>
    </citation>
    <scope>NUCLEOTIDE SEQUENCE [LARGE SCALE GENOMIC DNA]</scope>
</reference>
<name>A0A0R3X8Q6_HYDTA</name>
<keyword evidence="1" id="KW-0812">Transmembrane</keyword>
<protein>
    <submittedName>
        <fullName evidence="4">CASP-like protein</fullName>
    </submittedName>
</protein>
<keyword evidence="3" id="KW-1185">Reference proteome</keyword>
<dbReference type="Proteomes" id="UP000274429">
    <property type="component" value="Unassembled WGS sequence"/>
</dbReference>
<evidence type="ECO:0000313" key="3">
    <source>
        <dbReference type="Proteomes" id="UP000274429"/>
    </source>
</evidence>
<evidence type="ECO:0000256" key="1">
    <source>
        <dbReference type="SAM" id="Phobius"/>
    </source>
</evidence>
<evidence type="ECO:0000313" key="4">
    <source>
        <dbReference type="WBParaSite" id="TTAC_0000993101-mRNA-1"/>
    </source>
</evidence>
<organism evidence="4">
    <name type="scientific">Hydatigena taeniaeformis</name>
    <name type="common">Feline tapeworm</name>
    <name type="synonym">Taenia taeniaeformis</name>
    <dbReference type="NCBI Taxonomy" id="6205"/>
    <lineage>
        <taxon>Eukaryota</taxon>
        <taxon>Metazoa</taxon>
        <taxon>Spiralia</taxon>
        <taxon>Lophotrochozoa</taxon>
        <taxon>Platyhelminthes</taxon>
        <taxon>Cestoda</taxon>
        <taxon>Eucestoda</taxon>
        <taxon>Cyclophyllidea</taxon>
        <taxon>Taeniidae</taxon>
        <taxon>Hydatigera</taxon>
    </lineage>
</organism>
<evidence type="ECO:0000313" key="2">
    <source>
        <dbReference type="EMBL" id="VDM34890.1"/>
    </source>
</evidence>
<feature type="transmembrane region" description="Helical" evidence="1">
    <location>
        <begin position="57"/>
        <end position="83"/>
    </location>
</feature>
<accession>A0A0R3X8Q6</accession>
<dbReference type="AlphaFoldDB" id="A0A0R3X8Q6"/>
<keyword evidence="1" id="KW-0472">Membrane</keyword>
<proteinExistence type="predicted"/>